<evidence type="ECO:0000256" key="1">
    <source>
        <dbReference type="ARBA" id="ARBA00022491"/>
    </source>
</evidence>
<evidence type="ECO:0000259" key="6">
    <source>
        <dbReference type="PROSITE" id="PS50977"/>
    </source>
</evidence>
<sequence length="202" mass="22837">MASDSPKQHWSTAEEEIMEATYRALLKHGYADLSISRIADELDKSKAAIYYHYDTKDDLLVAFLDFAVDRFEETIETETGDEPPEDLEHVIEKLLPLQPDEEQRQLQAVLVGLRSQAVTNEVFREQFTQIDERLAATVRSIVERGIDDDTFRDVDPSRVAEHILATVNGAMYGRVTTDRKSAAAAARVSLASYIDSELRCRS</sequence>
<evidence type="ECO:0000313" key="7">
    <source>
        <dbReference type="EMBL" id="KDS91538.1"/>
    </source>
</evidence>
<dbReference type="AlphaFoldDB" id="A0A081EVV0"/>
<dbReference type="PROSITE" id="PS50977">
    <property type="entry name" value="HTH_TETR_2"/>
    <property type="match status" value="1"/>
</dbReference>
<feature type="DNA-binding region" description="H-T-H motif" evidence="5">
    <location>
        <begin position="34"/>
        <end position="53"/>
    </location>
</feature>
<evidence type="ECO:0000256" key="2">
    <source>
        <dbReference type="ARBA" id="ARBA00023015"/>
    </source>
</evidence>
<dbReference type="GO" id="GO:0003700">
    <property type="term" value="F:DNA-binding transcription factor activity"/>
    <property type="evidence" value="ECO:0007669"/>
    <property type="project" value="TreeGrafter"/>
</dbReference>
<dbReference type="InterPro" id="IPR001647">
    <property type="entry name" value="HTH_TetR"/>
</dbReference>
<reference evidence="7 8" key="1">
    <citation type="journal article" date="2015" name="Genome Announc.">
        <title>Draft genome sequence of a Halorubrum H3 strain isolated from the burlinskoye salt lake (Altai Krai, Russia).</title>
        <authorList>
            <person name="Rozanov A.S."/>
            <person name="Bryanskaya A.V."/>
            <person name="Malup T.K."/>
            <person name="Kotenko A.V."/>
            <person name="Peltek S.E."/>
        </authorList>
    </citation>
    <scope>NUCLEOTIDE SEQUENCE [LARGE SCALE GENOMIC DNA]</scope>
    <source>
        <strain evidence="7 8">H3</strain>
    </source>
</reference>
<keyword evidence="1" id="KW-0678">Repressor</keyword>
<dbReference type="InterPro" id="IPR050109">
    <property type="entry name" value="HTH-type_TetR-like_transc_reg"/>
</dbReference>
<keyword evidence="8" id="KW-1185">Reference proteome</keyword>
<accession>A0A081EVV0</accession>
<dbReference type="SUPFAM" id="SSF46689">
    <property type="entry name" value="Homeodomain-like"/>
    <property type="match status" value="1"/>
</dbReference>
<dbReference type="Proteomes" id="UP000053331">
    <property type="component" value="Unassembled WGS sequence"/>
</dbReference>
<dbReference type="PANTHER" id="PTHR30055">
    <property type="entry name" value="HTH-TYPE TRANSCRIPTIONAL REGULATOR RUTR"/>
    <property type="match status" value="1"/>
</dbReference>
<keyword evidence="2" id="KW-0805">Transcription regulation</keyword>
<keyword evidence="3 5" id="KW-0238">DNA-binding</keyword>
<protein>
    <submittedName>
        <fullName evidence="7">Transcriptional regulator</fullName>
    </submittedName>
</protein>
<organism evidence="7 8">
    <name type="scientific">Halorubrum saccharovorum</name>
    <dbReference type="NCBI Taxonomy" id="2248"/>
    <lineage>
        <taxon>Archaea</taxon>
        <taxon>Methanobacteriati</taxon>
        <taxon>Methanobacteriota</taxon>
        <taxon>Stenosarchaea group</taxon>
        <taxon>Halobacteria</taxon>
        <taxon>Halobacteriales</taxon>
        <taxon>Haloferacaceae</taxon>
        <taxon>Halorubrum</taxon>
    </lineage>
</organism>
<dbReference type="Pfam" id="PF00440">
    <property type="entry name" value="TetR_N"/>
    <property type="match status" value="1"/>
</dbReference>
<name>A0A081EVV0_9EURY</name>
<comment type="caution">
    <text evidence="7">The sequence shown here is derived from an EMBL/GenBank/DDBJ whole genome shotgun (WGS) entry which is preliminary data.</text>
</comment>
<feature type="domain" description="HTH tetR-type" evidence="6">
    <location>
        <begin position="11"/>
        <end position="71"/>
    </location>
</feature>
<evidence type="ECO:0000256" key="3">
    <source>
        <dbReference type="ARBA" id="ARBA00023125"/>
    </source>
</evidence>
<dbReference type="OrthoDB" id="135877at2157"/>
<evidence type="ECO:0000256" key="4">
    <source>
        <dbReference type="ARBA" id="ARBA00023163"/>
    </source>
</evidence>
<evidence type="ECO:0000256" key="5">
    <source>
        <dbReference type="PROSITE-ProRule" id="PRU00335"/>
    </source>
</evidence>
<dbReference type="RefSeq" id="WP_050022929.1">
    <property type="nucleotide sequence ID" value="NZ_JNFH02000002.1"/>
</dbReference>
<dbReference type="EMBL" id="JNFH02000002">
    <property type="protein sequence ID" value="KDS91538.1"/>
    <property type="molecule type" value="Genomic_DNA"/>
</dbReference>
<dbReference type="Gene3D" id="1.10.357.10">
    <property type="entry name" value="Tetracycline Repressor, domain 2"/>
    <property type="match status" value="1"/>
</dbReference>
<gene>
    <name evidence="7" type="ORF">FK85_01055</name>
</gene>
<evidence type="ECO:0000313" key="8">
    <source>
        <dbReference type="Proteomes" id="UP000053331"/>
    </source>
</evidence>
<dbReference type="InterPro" id="IPR036271">
    <property type="entry name" value="Tet_transcr_reg_TetR-rel_C_sf"/>
</dbReference>
<dbReference type="Pfam" id="PF13977">
    <property type="entry name" value="TetR_C_6"/>
    <property type="match status" value="1"/>
</dbReference>
<dbReference type="GO" id="GO:0000976">
    <property type="term" value="F:transcription cis-regulatory region binding"/>
    <property type="evidence" value="ECO:0007669"/>
    <property type="project" value="TreeGrafter"/>
</dbReference>
<keyword evidence="4" id="KW-0804">Transcription</keyword>
<proteinExistence type="predicted"/>
<dbReference type="InterPro" id="IPR039538">
    <property type="entry name" value="BetI_C"/>
</dbReference>
<dbReference type="SUPFAM" id="SSF48498">
    <property type="entry name" value="Tetracyclin repressor-like, C-terminal domain"/>
    <property type="match status" value="1"/>
</dbReference>
<dbReference type="PRINTS" id="PR00455">
    <property type="entry name" value="HTHTETR"/>
</dbReference>
<dbReference type="PANTHER" id="PTHR30055:SF234">
    <property type="entry name" value="HTH-TYPE TRANSCRIPTIONAL REGULATOR BETI"/>
    <property type="match status" value="1"/>
</dbReference>
<dbReference type="InterPro" id="IPR009057">
    <property type="entry name" value="Homeodomain-like_sf"/>
</dbReference>